<protein>
    <submittedName>
        <fullName evidence="2">Uncharacterized protein</fullName>
    </submittedName>
</protein>
<evidence type="ECO:0000313" key="2">
    <source>
        <dbReference type="EMBL" id="KAK4293945.1"/>
    </source>
</evidence>
<sequence>MPRNARNLKEDAVPDQHLPLPEHQQDVGLHAQCKDGHVLEENNLVEDISTHCMTIESSSPDDTLEDGKLASSQGVEGCSHHYSDLDYLMKENELAKQDTTSSIHSSSSHPCLNLPQHQYTKEETDVVVMLAALSQQKLLIGQSDSASNISQQHHVIRFFYTATRLSFLCVSAETEASTAVQ</sequence>
<name>A0AAE1TSR4_9EUCA</name>
<evidence type="ECO:0000313" key="3">
    <source>
        <dbReference type="Proteomes" id="UP001292094"/>
    </source>
</evidence>
<keyword evidence="3" id="KW-1185">Reference proteome</keyword>
<dbReference type="Proteomes" id="UP001292094">
    <property type="component" value="Unassembled WGS sequence"/>
</dbReference>
<accession>A0AAE1TSR4</accession>
<evidence type="ECO:0000256" key="1">
    <source>
        <dbReference type="SAM" id="MobiDB-lite"/>
    </source>
</evidence>
<comment type="caution">
    <text evidence="2">The sequence shown here is derived from an EMBL/GenBank/DDBJ whole genome shotgun (WGS) entry which is preliminary data.</text>
</comment>
<organism evidence="2 3">
    <name type="scientific">Petrolisthes manimaculis</name>
    <dbReference type="NCBI Taxonomy" id="1843537"/>
    <lineage>
        <taxon>Eukaryota</taxon>
        <taxon>Metazoa</taxon>
        <taxon>Ecdysozoa</taxon>
        <taxon>Arthropoda</taxon>
        <taxon>Crustacea</taxon>
        <taxon>Multicrustacea</taxon>
        <taxon>Malacostraca</taxon>
        <taxon>Eumalacostraca</taxon>
        <taxon>Eucarida</taxon>
        <taxon>Decapoda</taxon>
        <taxon>Pleocyemata</taxon>
        <taxon>Anomura</taxon>
        <taxon>Galatheoidea</taxon>
        <taxon>Porcellanidae</taxon>
        <taxon>Petrolisthes</taxon>
    </lineage>
</organism>
<reference evidence="2" key="1">
    <citation type="submission" date="2023-11" db="EMBL/GenBank/DDBJ databases">
        <title>Genome assemblies of two species of porcelain crab, Petrolisthes cinctipes and Petrolisthes manimaculis (Anomura: Porcellanidae).</title>
        <authorList>
            <person name="Angst P."/>
        </authorList>
    </citation>
    <scope>NUCLEOTIDE SEQUENCE</scope>
    <source>
        <strain evidence="2">PB745_02</strain>
        <tissue evidence="2">Gill</tissue>
    </source>
</reference>
<dbReference type="AlphaFoldDB" id="A0AAE1TSR4"/>
<proteinExistence type="predicted"/>
<feature type="region of interest" description="Disordered" evidence="1">
    <location>
        <begin position="1"/>
        <end position="20"/>
    </location>
</feature>
<gene>
    <name evidence="2" type="ORF">Pmani_033394</name>
</gene>
<dbReference type="EMBL" id="JAWZYT010004406">
    <property type="protein sequence ID" value="KAK4293945.1"/>
    <property type="molecule type" value="Genomic_DNA"/>
</dbReference>